<evidence type="ECO:0000313" key="6">
    <source>
        <dbReference type="EMBL" id="KXP13871.1"/>
    </source>
</evidence>
<name>A0A138ATU1_9ACTN</name>
<evidence type="ECO:0000259" key="4">
    <source>
        <dbReference type="Pfam" id="PF13404"/>
    </source>
</evidence>
<keyword evidence="8" id="KW-1185">Reference proteome</keyword>
<keyword evidence="2" id="KW-0238">DNA-binding</keyword>
<dbReference type="InterPro" id="IPR019888">
    <property type="entry name" value="Tscrpt_reg_AsnC-like"/>
</dbReference>
<dbReference type="GO" id="GO:0005829">
    <property type="term" value="C:cytosol"/>
    <property type="evidence" value="ECO:0007669"/>
    <property type="project" value="TreeGrafter"/>
</dbReference>
<dbReference type="SUPFAM" id="SSF46785">
    <property type="entry name" value="Winged helix' DNA-binding domain"/>
    <property type="match status" value="2"/>
</dbReference>
<dbReference type="EMBL" id="LSRF01000010">
    <property type="protein sequence ID" value="KXP13871.1"/>
    <property type="molecule type" value="Genomic_DNA"/>
</dbReference>
<dbReference type="PRINTS" id="PR00033">
    <property type="entry name" value="HTHASNC"/>
</dbReference>
<dbReference type="AlphaFoldDB" id="A0A138ATU1"/>
<dbReference type="SMART" id="SM00344">
    <property type="entry name" value="HTH_ASNC"/>
    <property type="match status" value="1"/>
</dbReference>
<dbReference type="PANTHER" id="PTHR30154:SF34">
    <property type="entry name" value="TRANSCRIPTIONAL REGULATOR AZLB"/>
    <property type="match status" value="1"/>
</dbReference>
<evidence type="ECO:0000313" key="8">
    <source>
        <dbReference type="Proteomes" id="UP000070409"/>
    </source>
</evidence>
<dbReference type="STRING" id="239498.AXK60_23190"/>
<evidence type="ECO:0000313" key="7">
    <source>
        <dbReference type="Proteomes" id="UP000070258"/>
    </source>
</evidence>
<dbReference type="InterPro" id="IPR011008">
    <property type="entry name" value="Dimeric_a/b-barrel"/>
</dbReference>
<evidence type="ECO:0000256" key="1">
    <source>
        <dbReference type="ARBA" id="ARBA00023015"/>
    </source>
</evidence>
<dbReference type="GO" id="GO:0043565">
    <property type="term" value="F:sequence-specific DNA binding"/>
    <property type="evidence" value="ECO:0007669"/>
    <property type="project" value="InterPro"/>
</dbReference>
<dbReference type="GO" id="GO:0043200">
    <property type="term" value="P:response to amino acid"/>
    <property type="evidence" value="ECO:0007669"/>
    <property type="project" value="TreeGrafter"/>
</dbReference>
<dbReference type="InterPro" id="IPR000485">
    <property type="entry name" value="AsnC-type_HTH_dom"/>
</dbReference>
<evidence type="ECO:0000256" key="2">
    <source>
        <dbReference type="ARBA" id="ARBA00023125"/>
    </source>
</evidence>
<keyword evidence="1" id="KW-0805">Transcription regulation</keyword>
<comment type="caution">
    <text evidence="6">The sequence shown here is derived from an EMBL/GenBank/DDBJ whole genome shotgun (WGS) entry which is preliminary data.</text>
</comment>
<reference evidence="5 8" key="2">
    <citation type="submission" date="2016-02" db="EMBL/GenBank/DDBJ databases">
        <authorList>
            <person name="Teng J.L."/>
            <person name="Tang Y."/>
            <person name="Huang Y."/>
            <person name="Guo F."/>
            <person name="Wei W."/>
            <person name="Chen J.H."/>
            <person name="Wong S.Y."/>
            <person name="Lau S.K."/>
            <person name="Woo P.C."/>
        </authorList>
    </citation>
    <scope>NUCLEOTIDE SEQUENCE [LARGE SCALE GENOMIC DNA]</scope>
    <source>
        <strain evidence="5 8">JCM 13375</strain>
    </source>
</reference>
<reference evidence="6" key="3">
    <citation type="submission" date="2016-02" db="EMBL/GenBank/DDBJ databases">
        <authorList>
            <person name="Teng J.L."/>
            <person name="Yang Y."/>
            <person name="Huang Y."/>
            <person name="Guo F."/>
            <person name="Wei W."/>
            <person name="Chen J.H."/>
            <person name="Wong S.Y."/>
            <person name="Lau S.K."/>
            <person name="Woo P.C."/>
        </authorList>
    </citation>
    <scope>NUCLEOTIDE SEQUENCE</scope>
    <source>
        <strain evidence="6">JCM 15929</strain>
    </source>
</reference>
<dbReference type="Pfam" id="PF13404">
    <property type="entry name" value="HTH_AsnC-type"/>
    <property type="match status" value="2"/>
</dbReference>
<dbReference type="Proteomes" id="UP000070409">
    <property type="component" value="Unassembled WGS sequence"/>
</dbReference>
<dbReference type="EMBL" id="LSRE01000048">
    <property type="protein sequence ID" value="KXO90488.1"/>
    <property type="molecule type" value="Genomic_DNA"/>
</dbReference>
<dbReference type="InterPro" id="IPR036388">
    <property type="entry name" value="WH-like_DNA-bd_sf"/>
</dbReference>
<dbReference type="Gene3D" id="3.30.70.920">
    <property type="match status" value="2"/>
</dbReference>
<dbReference type="InterPro" id="IPR036390">
    <property type="entry name" value="WH_DNA-bd_sf"/>
</dbReference>
<reference evidence="7" key="1">
    <citation type="submission" date="2016-02" db="EMBL/GenBank/DDBJ databases">
        <authorList>
            <person name="Wen L."/>
            <person name="He K."/>
            <person name="Yang H."/>
        </authorList>
    </citation>
    <scope>NUCLEOTIDE SEQUENCE [LARGE SCALE GENOMIC DNA]</scope>
    <source>
        <strain evidence="7">JCM 15929</strain>
    </source>
</reference>
<proteinExistence type="predicted"/>
<feature type="domain" description="HTH asnC-type" evidence="4">
    <location>
        <begin position="177"/>
        <end position="217"/>
    </location>
</feature>
<gene>
    <name evidence="6" type="ORF">AXK60_23190</name>
    <name evidence="5" type="ORF">AXK61_07680</name>
</gene>
<feature type="domain" description="HTH asnC-type" evidence="4">
    <location>
        <begin position="9"/>
        <end position="47"/>
    </location>
</feature>
<evidence type="ECO:0000313" key="5">
    <source>
        <dbReference type="EMBL" id="KXO90488.1"/>
    </source>
</evidence>
<dbReference type="SUPFAM" id="SSF54909">
    <property type="entry name" value="Dimeric alpha+beta barrel"/>
    <property type="match status" value="2"/>
</dbReference>
<protein>
    <recommendedName>
        <fullName evidence="4">HTH asnC-type domain-containing protein</fullName>
    </recommendedName>
</protein>
<evidence type="ECO:0000256" key="3">
    <source>
        <dbReference type="ARBA" id="ARBA00023163"/>
    </source>
</evidence>
<dbReference type="Gene3D" id="1.10.10.10">
    <property type="entry name" value="Winged helix-like DNA-binding domain superfamily/Winged helix DNA-binding domain"/>
    <property type="match status" value="2"/>
</dbReference>
<keyword evidence="3" id="KW-0804">Transcription</keyword>
<sequence>MQESAELSDLELRLINVLQVDPRVSWSRAGEALGVDPSTVARTWKSLAASGRVWVSAYPRATPAGVPFVAFIEVGCRVGARTAVADALAERPWAATIEHATGGRDLLVSVLASGLSALSGVLSEELEAIDGIRAVRVQLATVVAVEGGGWRLRAVEPDAVRRLAEDRTEVRFHPMRLDEHDVLLVTELGRDARAGYSELAALSGLGISTVRRRVQRLIANGAVSLRCEVAQALSGWPVSAAIWCRVPPAELEAVMSGFAGMPEVRLCAALTGGTANLFVSLWVRSPGELHRLEGQLSAQARGIEVVDRMLALRHIKRMGHLLDAAGRSVGVVPVVPA</sequence>
<accession>A0A138ATU1</accession>
<organism evidence="6 7">
    <name type="scientific">Tsukamurella pseudospumae</name>
    <dbReference type="NCBI Taxonomy" id="239498"/>
    <lineage>
        <taxon>Bacteria</taxon>
        <taxon>Bacillati</taxon>
        <taxon>Actinomycetota</taxon>
        <taxon>Actinomycetes</taxon>
        <taxon>Mycobacteriales</taxon>
        <taxon>Tsukamurellaceae</taxon>
        <taxon>Tsukamurella</taxon>
    </lineage>
</organism>
<dbReference type="Proteomes" id="UP000070258">
    <property type="component" value="Unassembled WGS sequence"/>
</dbReference>
<dbReference type="PANTHER" id="PTHR30154">
    <property type="entry name" value="LEUCINE-RESPONSIVE REGULATORY PROTEIN"/>
    <property type="match status" value="1"/>
</dbReference>